<dbReference type="GO" id="GO:0045292">
    <property type="term" value="P:mRNA cis splicing, via spliceosome"/>
    <property type="evidence" value="ECO:0007669"/>
    <property type="project" value="TreeGrafter"/>
</dbReference>
<dbReference type="OrthoDB" id="30179at2759"/>
<name>G0QX78_ICHMU</name>
<evidence type="ECO:0000256" key="2">
    <source>
        <dbReference type="ARBA" id="ARBA00022664"/>
    </source>
</evidence>
<dbReference type="STRING" id="857967.G0QX78"/>
<organism evidence="5 6">
    <name type="scientific">Ichthyophthirius multifiliis</name>
    <name type="common">White spot disease agent</name>
    <name type="synonym">Ich</name>
    <dbReference type="NCBI Taxonomy" id="5932"/>
    <lineage>
        <taxon>Eukaryota</taxon>
        <taxon>Sar</taxon>
        <taxon>Alveolata</taxon>
        <taxon>Ciliophora</taxon>
        <taxon>Intramacronucleata</taxon>
        <taxon>Oligohymenophorea</taxon>
        <taxon>Hymenostomatida</taxon>
        <taxon>Ophryoglenina</taxon>
        <taxon>Ichthyophthirius</taxon>
    </lineage>
</organism>
<feature type="region of interest" description="Disordered" evidence="4">
    <location>
        <begin position="25"/>
        <end position="56"/>
    </location>
</feature>
<evidence type="ECO:0000313" key="5">
    <source>
        <dbReference type="EMBL" id="EGR30180.1"/>
    </source>
</evidence>
<dbReference type="GeneID" id="14906295"/>
<dbReference type="EMBL" id="GL984039">
    <property type="protein sequence ID" value="EGR30180.1"/>
    <property type="molecule type" value="Genomic_DNA"/>
</dbReference>
<dbReference type="RefSeq" id="XP_004031416.1">
    <property type="nucleotide sequence ID" value="XM_004031368.1"/>
</dbReference>
<keyword evidence="2" id="KW-0507">mRNA processing</keyword>
<feature type="region of interest" description="Disordered" evidence="4">
    <location>
        <begin position="68"/>
        <end position="216"/>
    </location>
</feature>
<dbReference type="OMA" id="YRYARIS"/>
<dbReference type="GO" id="GO:0071013">
    <property type="term" value="C:catalytic step 2 spliceosome"/>
    <property type="evidence" value="ECO:0007669"/>
    <property type="project" value="TreeGrafter"/>
</dbReference>
<accession>G0QX78</accession>
<gene>
    <name evidence="5" type="ORF">IMG5_138990</name>
</gene>
<evidence type="ECO:0000313" key="6">
    <source>
        <dbReference type="Proteomes" id="UP000008983"/>
    </source>
</evidence>
<feature type="compositionally biased region" description="Low complexity" evidence="4">
    <location>
        <begin position="148"/>
        <end position="159"/>
    </location>
</feature>
<proteinExistence type="inferred from homology"/>
<dbReference type="InterPro" id="IPR006973">
    <property type="entry name" value="Cwf_Cwc_15"/>
</dbReference>
<keyword evidence="6" id="KW-1185">Reference proteome</keyword>
<feature type="compositionally biased region" description="Acidic residues" evidence="4">
    <location>
        <begin position="160"/>
        <end position="173"/>
    </location>
</feature>
<dbReference type="Proteomes" id="UP000008983">
    <property type="component" value="Unassembled WGS sequence"/>
</dbReference>
<evidence type="ECO:0000256" key="3">
    <source>
        <dbReference type="ARBA" id="ARBA00023187"/>
    </source>
</evidence>
<feature type="compositionally biased region" description="Low complexity" evidence="4">
    <location>
        <begin position="107"/>
        <end position="117"/>
    </location>
</feature>
<dbReference type="AlphaFoldDB" id="G0QX78"/>
<dbReference type="PANTHER" id="PTHR12718">
    <property type="entry name" value="CELL CYCLE CONTROL PROTEIN CWF15"/>
    <property type="match status" value="1"/>
</dbReference>
<keyword evidence="3" id="KW-0508">mRNA splicing</keyword>
<dbReference type="PANTHER" id="PTHR12718:SF2">
    <property type="entry name" value="SPLICEOSOME-ASSOCIATED PROTEIN CWC15 HOMOLOG"/>
    <property type="match status" value="1"/>
</dbReference>
<sequence>METRYGKYDNNSYKIIFIKSNNIQQQKNRKNKYKNKDLPGHMTLKVRQDGQQSQRDLKYKDFKAELLQRESQYKEEQNRKNEDVEKIEFKEPKPIKKIKNNDEKKQQQLQQYGSSSSESEDEQIEEKNSQNQIINPFPQDADDVDFGQSSSDSEQQQQQQEDEEEDDSEDEDELLMKEYQKIKEQRELEEKQKQKQKEEQLEKERQQNLLKHNPLLDKSQEYSLKRKWFDETVFKNQARKLIDEKPRFINDNVRSDFHKKFLKKFINN</sequence>
<dbReference type="Pfam" id="PF04889">
    <property type="entry name" value="Cwf_Cwc_15"/>
    <property type="match status" value="1"/>
</dbReference>
<dbReference type="eggNOG" id="KOG3228">
    <property type="taxonomic scope" value="Eukaryota"/>
</dbReference>
<evidence type="ECO:0000256" key="1">
    <source>
        <dbReference type="ARBA" id="ARBA00006644"/>
    </source>
</evidence>
<protein>
    <submittedName>
        <fullName evidence="5">Uncharacterized protein</fullName>
    </submittedName>
</protein>
<dbReference type="InParanoid" id="G0QX78"/>
<reference evidence="5 6" key="1">
    <citation type="submission" date="2011-07" db="EMBL/GenBank/DDBJ databases">
        <authorList>
            <person name="Coyne R."/>
            <person name="Brami D."/>
            <person name="Johnson J."/>
            <person name="Hostetler J."/>
            <person name="Hannick L."/>
            <person name="Clark T."/>
            <person name="Cassidy-Hanley D."/>
            <person name="Inman J."/>
        </authorList>
    </citation>
    <scope>NUCLEOTIDE SEQUENCE [LARGE SCALE GENOMIC DNA]</scope>
    <source>
        <strain evidence="5 6">G5</strain>
    </source>
</reference>
<feature type="compositionally biased region" description="Basic and acidic residues" evidence="4">
    <location>
        <begin position="68"/>
        <end position="106"/>
    </location>
</feature>
<dbReference type="GO" id="GO:0003723">
    <property type="term" value="F:RNA binding"/>
    <property type="evidence" value="ECO:0007669"/>
    <property type="project" value="TreeGrafter"/>
</dbReference>
<evidence type="ECO:0000256" key="4">
    <source>
        <dbReference type="SAM" id="MobiDB-lite"/>
    </source>
</evidence>
<comment type="similarity">
    <text evidence="1">Belongs to the CWC15 family.</text>
</comment>
<feature type="compositionally biased region" description="Basic and acidic residues" evidence="4">
    <location>
        <begin position="174"/>
        <end position="206"/>
    </location>
</feature>